<sequence>MTDTPLEAGKEPSNTGTEWGTTILELIQQELAKLMKGKALAYGSTTDSAHFADFAGPTD</sequence>
<keyword evidence="2" id="KW-1185">Reference proteome</keyword>
<reference evidence="2" key="1">
    <citation type="journal article" date="2023" name="G3 (Bethesda)">
        <title>Genome assembly and association tests identify interacting loci associated with vigor, precocity, and sex in interspecific pistachio rootstocks.</title>
        <authorList>
            <person name="Palmer W."/>
            <person name="Jacygrad E."/>
            <person name="Sagayaradj S."/>
            <person name="Cavanaugh K."/>
            <person name="Han R."/>
            <person name="Bertier L."/>
            <person name="Beede B."/>
            <person name="Kafkas S."/>
            <person name="Golino D."/>
            <person name="Preece J."/>
            <person name="Michelmore R."/>
        </authorList>
    </citation>
    <scope>NUCLEOTIDE SEQUENCE [LARGE SCALE GENOMIC DNA]</scope>
</reference>
<proteinExistence type="predicted"/>
<dbReference type="EMBL" id="CM047747">
    <property type="protein sequence ID" value="KAJ0018787.1"/>
    <property type="molecule type" value="Genomic_DNA"/>
</dbReference>
<accession>A0ACC0XM05</accession>
<protein>
    <submittedName>
        <fullName evidence="1">Uncharacterized protein</fullName>
    </submittedName>
</protein>
<evidence type="ECO:0000313" key="1">
    <source>
        <dbReference type="EMBL" id="KAJ0018787.1"/>
    </source>
</evidence>
<name>A0ACC0XM05_9ROSI</name>
<organism evidence="1 2">
    <name type="scientific">Pistacia integerrima</name>
    <dbReference type="NCBI Taxonomy" id="434235"/>
    <lineage>
        <taxon>Eukaryota</taxon>
        <taxon>Viridiplantae</taxon>
        <taxon>Streptophyta</taxon>
        <taxon>Embryophyta</taxon>
        <taxon>Tracheophyta</taxon>
        <taxon>Spermatophyta</taxon>
        <taxon>Magnoliopsida</taxon>
        <taxon>eudicotyledons</taxon>
        <taxon>Gunneridae</taxon>
        <taxon>Pentapetalae</taxon>
        <taxon>rosids</taxon>
        <taxon>malvids</taxon>
        <taxon>Sapindales</taxon>
        <taxon>Anacardiaceae</taxon>
        <taxon>Pistacia</taxon>
    </lineage>
</organism>
<gene>
    <name evidence="1" type="ORF">Pint_11773</name>
</gene>
<dbReference type="Proteomes" id="UP001163603">
    <property type="component" value="Chromosome 12"/>
</dbReference>
<comment type="caution">
    <text evidence="1">The sequence shown here is derived from an EMBL/GenBank/DDBJ whole genome shotgun (WGS) entry which is preliminary data.</text>
</comment>
<evidence type="ECO:0000313" key="2">
    <source>
        <dbReference type="Proteomes" id="UP001163603"/>
    </source>
</evidence>